<keyword evidence="6" id="KW-0007">Acetylation</keyword>
<evidence type="ECO:0000256" key="12">
    <source>
        <dbReference type="ARBA" id="ARBA00055778"/>
    </source>
</evidence>
<keyword evidence="16" id="KW-1185">Reference proteome</keyword>
<evidence type="ECO:0000313" key="17">
    <source>
        <dbReference type="RefSeq" id="XP_014488956.1"/>
    </source>
</evidence>
<dbReference type="SUPFAM" id="SSF52833">
    <property type="entry name" value="Thioredoxin-like"/>
    <property type="match status" value="1"/>
</dbReference>
<dbReference type="Proteomes" id="UP000515204">
    <property type="component" value="Unplaced"/>
</dbReference>
<evidence type="ECO:0000256" key="9">
    <source>
        <dbReference type="ARBA" id="ARBA00023284"/>
    </source>
</evidence>
<keyword evidence="10" id="KW-0449">Lipoprotein</keyword>
<comment type="function">
    <text evidence="12">Increases cell migration by inducing filopodia formation at the leading edge of migrating cells. Plays a role in regulation of apoptosis, possibly through control of CASP3. May be involved in a redox-related process.</text>
</comment>
<dbReference type="FunFam" id="3.40.30.10:FF:000131">
    <property type="entry name" value="migration and invasion enhancer 1"/>
    <property type="match status" value="1"/>
</dbReference>
<evidence type="ECO:0000256" key="8">
    <source>
        <dbReference type="ARBA" id="ARBA00023157"/>
    </source>
</evidence>
<evidence type="ECO:0000313" key="18">
    <source>
        <dbReference type="RefSeq" id="XP_014488957.1"/>
    </source>
</evidence>
<evidence type="ECO:0000256" key="4">
    <source>
        <dbReference type="ARBA" id="ARBA00022490"/>
    </source>
</evidence>
<dbReference type="OrthoDB" id="5962009at2759"/>
<evidence type="ECO:0000256" key="13">
    <source>
        <dbReference type="ARBA" id="ARBA00060789"/>
    </source>
</evidence>
<dbReference type="Gene3D" id="3.40.30.10">
    <property type="entry name" value="Glutaredoxin"/>
    <property type="match status" value="1"/>
</dbReference>
<dbReference type="NCBIfam" id="TIGR02174">
    <property type="entry name" value="CXXU_selWTH"/>
    <property type="match status" value="1"/>
</dbReference>
<comment type="similarity">
    <text evidence="13">Belongs to the SelWTH family.</text>
</comment>
<evidence type="ECO:0000313" key="19">
    <source>
        <dbReference type="RefSeq" id="XP_014488958.1"/>
    </source>
</evidence>
<keyword evidence="5" id="KW-0053">Apoptosis</keyword>
<keyword evidence="7" id="KW-0472">Membrane</keyword>
<evidence type="ECO:0000256" key="7">
    <source>
        <dbReference type="ARBA" id="ARBA00023136"/>
    </source>
</evidence>
<evidence type="ECO:0000256" key="15">
    <source>
        <dbReference type="ARBA" id="ARBA00069166"/>
    </source>
</evidence>
<evidence type="ECO:0000256" key="11">
    <source>
        <dbReference type="ARBA" id="ARBA00023289"/>
    </source>
</evidence>
<evidence type="ECO:0000256" key="2">
    <source>
        <dbReference type="ARBA" id="ARBA00004514"/>
    </source>
</evidence>
<dbReference type="RefSeq" id="XP_014488959.1">
    <property type="nucleotide sequence ID" value="XM_014633473.1"/>
</dbReference>
<dbReference type="AlphaFoldDB" id="A0A6P3YGD9"/>
<evidence type="ECO:0000256" key="14">
    <source>
        <dbReference type="ARBA" id="ARBA00065658"/>
    </source>
</evidence>
<keyword evidence="9" id="KW-0676">Redox-active center</keyword>
<dbReference type="InterPro" id="IPR011893">
    <property type="entry name" value="Selenoprotein_Rdx-typ"/>
</dbReference>
<evidence type="ECO:0000256" key="1">
    <source>
        <dbReference type="ARBA" id="ARBA00004342"/>
    </source>
</evidence>
<name>A0A6P3YGD9_DINQU</name>
<organism evidence="16 20">
    <name type="scientific">Dinoponera quadriceps</name>
    <name type="common">South American ant</name>
    <dbReference type="NCBI Taxonomy" id="609295"/>
    <lineage>
        <taxon>Eukaryota</taxon>
        <taxon>Metazoa</taxon>
        <taxon>Ecdysozoa</taxon>
        <taxon>Arthropoda</taxon>
        <taxon>Hexapoda</taxon>
        <taxon>Insecta</taxon>
        <taxon>Pterygota</taxon>
        <taxon>Neoptera</taxon>
        <taxon>Endopterygota</taxon>
        <taxon>Hymenoptera</taxon>
        <taxon>Apocrita</taxon>
        <taxon>Aculeata</taxon>
        <taxon>Formicoidea</taxon>
        <taxon>Formicidae</taxon>
        <taxon>Ponerinae</taxon>
        <taxon>Ponerini</taxon>
        <taxon>Dinoponera</taxon>
    </lineage>
</organism>
<dbReference type="RefSeq" id="XP_014488958.1">
    <property type="nucleotide sequence ID" value="XM_014633472.1"/>
</dbReference>
<dbReference type="GO" id="GO:0006915">
    <property type="term" value="P:apoptotic process"/>
    <property type="evidence" value="ECO:0007669"/>
    <property type="project" value="UniProtKB-KW"/>
</dbReference>
<dbReference type="InterPro" id="IPR036249">
    <property type="entry name" value="Thioredoxin-like_sf"/>
</dbReference>
<dbReference type="KEGG" id="dqu:106752067"/>
<dbReference type="GeneID" id="106752067"/>
<keyword evidence="3" id="KW-1003">Cell membrane</keyword>
<evidence type="ECO:0000313" key="20">
    <source>
        <dbReference type="RefSeq" id="XP_014488959.1"/>
    </source>
</evidence>
<dbReference type="Pfam" id="PF10262">
    <property type="entry name" value="Rdx"/>
    <property type="match status" value="1"/>
</dbReference>
<comment type="subcellular location">
    <subcellularLocation>
        <location evidence="1">Cell membrane</location>
        <topology evidence="1">Lipid-anchor</topology>
        <orientation evidence="1">Cytoplasmic side</orientation>
    </subcellularLocation>
    <subcellularLocation>
        <location evidence="2">Cytoplasm</location>
        <location evidence="2">Cytosol</location>
    </subcellularLocation>
</comment>
<protein>
    <recommendedName>
        <fullName evidence="15">Migration and invasion enhancer 1</fullName>
    </recommendedName>
</protein>
<dbReference type="GO" id="GO:0005886">
    <property type="term" value="C:plasma membrane"/>
    <property type="evidence" value="ECO:0007669"/>
    <property type="project" value="UniProtKB-SubCell"/>
</dbReference>
<accession>A0A6P3YGD9</accession>
<proteinExistence type="inferred from homology"/>
<evidence type="ECO:0000256" key="6">
    <source>
        <dbReference type="ARBA" id="ARBA00022990"/>
    </source>
</evidence>
<evidence type="ECO:0000256" key="3">
    <source>
        <dbReference type="ARBA" id="ARBA00022475"/>
    </source>
</evidence>
<sequence>MDVNVDIEYCGSCGYKRHFLQLTKEIKNNVSNAIVNGRAGRRASFEVRVNDELVYSKLETLTFPDTVATVNMIKDVSAGEPVRKINKHHLECVLL</sequence>
<evidence type="ECO:0000256" key="5">
    <source>
        <dbReference type="ARBA" id="ARBA00022703"/>
    </source>
</evidence>
<reference evidence="17 18" key="1">
    <citation type="submission" date="2025-04" db="UniProtKB">
        <authorList>
            <consortium name="RefSeq"/>
        </authorList>
    </citation>
    <scope>IDENTIFICATION</scope>
</reference>
<evidence type="ECO:0000313" key="16">
    <source>
        <dbReference type="Proteomes" id="UP000515204"/>
    </source>
</evidence>
<dbReference type="RefSeq" id="XP_014488957.1">
    <property type="nucleotide sequence ID" value="XM_014633471.1"/>
</dbReference>
<gene>
    <name evidence="17 18 19 20" type="primary">LOC106752067</name>
</gene>
<keyword evidence="11" id="KW-0636">Prenylation</keyword>
<dbReference type="GO" id="GO:0005829">
    <property type="term" value="C:cytosol"/>
    <property type="evidence" value="ECO:0007669"/>
    <property type="project" value="UniProtKB-SubCell"/>
</dbReference>
<keyword evidence="4" id="KW-0963">Cytoplasm</keyword>
<comment type="subunit">
    <text evidence="14">Interacts with GPX1.</text>
</comment>
<keyword evidence="8" id="KW-1015">Disulfide bond</keyword>
<evidence type="ECO:0000256" key="10">
    <source>
        <dbReference type="ARBA" id="ARBA00023288"/>
    </source>
</evidence>
<dbReference type="RefSeq" id="XP_014488956.1">
    <property type="nucleotide sequence ID" value="XM_014633470.1"/>
</dbReference>